<dbReference type="Proteomes" id="UP001234297">
    <property type="component" value="Chromosome 6"/>
</dbReference>
<keyword evidence="2" id="KW-1185">Reference proteome</keyword>
<dbReference type="EMBL" id="CM056814">
    <property type="protein sequence ID" value="KAJ8626526.1"/>
    <property type="molecule type" value="Genomic_DNA"/>
</dbReference>
<evidence type="ECO:0000313" key="2">
    <source>
        <dbReference type="Proteomes" id="UP001234297"/>
    </source>
</evidence>
<accession>A0ACC2L058</accession>
<protein>
    <submittedName>
        <fullName evidence="1">Uncharacterized protein</fullName>
    </submittedName>
</protein>
<sequence>MLLSTVELLSLASYNPFIIFCLCNLIIAVLIISGSKSLSPSDDQNAETCVANVASESIEEGETGRDEDNSDHPNYCAEESDDELRRRVEEFIEKINRRWKAEKMQVGFVQQLAM</sequence>
<evidence type="ECO:0000313" key="1">
    <source>
        <dbReference type="EMBL" id="KAJ8626526.1"/>
    </source>
</evidence>
<comment type="caution">
    <text evidence="1">The sequence shown here is derived from an EMBL/GenBank/DDBJ whole genome shotgun (WGS) entry which is preliminary data.</text>
</comment>
<reference evidence="1 2" key="1">
    <citation type="journal article" date="2022" name="Hortic Res">
        <title>A haplotype resolved chromosomal level avocado genome allows analysis of novel avocado genes.</title>
        <authorList>
            <person name="Nath O."/>
            <person name="Fletcher S.J."/>
            <person name="Hayward A."/>
            <person name="Shaw L.M."/>
            <person name="Masouleh A.K."/>
            <person name="Furtado A."/>
            <person name="Henry R.J."/>
            <person name="Mitter N."/>
        </authorList>
    </citation>
    <scope>NUCLEOTIDE SEQUENCE [LARGE SCALE GENOMIC DNA]</scope>
    <source>
        <strain evidence="2">cv. Hass</strain>
    </source>
</reference>
<proteinExistence type="predicted"/>
<name>A0ACC2L058_PERAE</name>
<organism evidence="1 2">
    <name type="scientific">Persea americana</name>
    <name type="common">Avocado</name>
    <dbReference type="NCBI Taxonomy" id="3435"/>
    <lineage>
        <taxon>Eukaryota</taxon>
        <taxon>Viridiplantae</taxon>
        <taxon>Streptophyta</taxon>
        <taxon>Embryophyta</taxon>
        <taxon>Tracheophyta</taxon>
        <taxon>Spermatophyta</taxon>
        <taxon>Magnoliopsida</taxon>
        <taxon>Magnoliidae</taxon>
        <taxon>Laurales</taxon>
        <taxon>Lauraceae</taxon>
        <taxon>Persea</taxon>
    </lineage>
</organism>
<gene>
    <name evidence="1" type="ORF">MRB53_019833</name>
</gene>